<name>A0AAJ4ZC88_PANPU</name>
<dbReference type="Proteomes" id="UP000035086">
    <property type="component" value="Chromosome"/>
</dbReference>
<dbReference type="EMBL" id="UGSJ01000001">
    <property type="protein sequence ID" value="SUA90723.1"/>
    <property type="molecule type" value="Genomic_DNA"/>
</dbReference>
<feature type="compositionally biased region" description="Polar residues" evidence="1">
    <location>
        <begin position="255"/>
        <end position="278"/>
    </location>
</feature>
<dbReference type="InterPro" id="IPR025157">
    <property type="entry name" value="Hemagglutinin_rpt"/>
</dbReference>
<feature type="region of interest" description="Disordered" evidence="1">
    <location>
        <begin position="248"/>
        <end position="304"/>
    </location>
</feature>
<dbReference type="KEGG" id="ppul:RO07_10220"/>
<reference evidence="2" key="2">
    <citation type="submission" date="2016-11" db="EMBL/GenBank/DDBJ databases">
        <title>Complete Genome Sequencing of Pandoraea pulmonicola DSM 16583.</title>
        <authorList>
            <person name="Chan K.-G."/>
        </authorList>
    </citation>
    <scope>NUCLEOTIDE SEQUENCE</scope>
    <source>
        <strain evidence="2">DSM 16583</strain>
    </source>
</reference>
<evidence type="ECO:0000313" key="3">
    <source>
        <dbReference type="EMBL" id="SUA90723.1"/>
    </source>
</evidence>
<reference evidence="4" key="1">
    <citation type="submission" date="2014-12" db="EMBL/GenBank/DDBJ databases">
        <title>Complete Genome Sequencing of Pandoraea pulmonicola DSM 16583.</title>
        <authorList>
            <person name="Chan K.-G."/>
        </authorList>
    </citation>
    <scope>NUCLEOTIDE SEQUENCE [LARGE SCALE GENOMIC DNA]</scope>
    <source>
        <strain evidence="4">DSM 16583</strain>
    </source>
</reference>
<keyword evidence="4" id="KW-1185">Reference proteome</keyword>
<feature type="compositionally biased region" description="Basic and acidic residues" evidence="1">
    <location>
        <begin position="47"/>
        <end position="60"/>
    </location>
</feature>
<feature type="region of interest" description="Disordered" evidence="1">
    <location>
        <begin position="44"/>
        <end position="66"/>
    </location>
</feature>
<accession>A0AAJ4ZC88</accession>
<gene>
    <name evidence="3" type="ORF">NCTC13159_02207</name>
    <name evidence="2" type="ORF">RO07_10220</name>
</gene>
<dbReference type="Pfam" id="PF13332">
    <property type="entry name" value="Fil_haemagg_2"/>
    <property type="match status" value="1"/>
</dbReference>
<evidence type="ECO:0008006" key="6">
    <source>
        <dbReference type="Google" id="ProtNLM"/>
    </source>
</evidence>
<feature type="compositionally biased region" description="Polar residues" evidence="1">
    <location>
        <begin position="295"/>
        <end position="304"/>
    </location>
</feature>
<protein>
    <recommendedName>
        <fullName evidence="6">Filamentous hemagglutinin</fullName>
    </recommendedName>
</protein>
<proteinExistence type="predicted"/>
<reference evidence="3 5" key="3">
    <citation type="submission" date="2018-06" db="EMBL/GenBank/DDBJ databases">
        <authorList>
            <consortium name="Pathogen Informatics"/>
            <person name="Doyle S."/>
        </authorList>
    </citation>
    <scope>NUCLEOTIDE SEQUENCE [LARGE SCALE GENOMIC DNA]</scope>
    <source>
        <strain evidence="3 5">NCTC13159</strain>
    </source>
</reference>
<evidence type="ECO:0000313" key="4">
    <source>
        <dbReference type="Proteomes" id="UP000035086"/>
    </source>
</evidence>
<dbReference type="GO" id="GO:0003824">
    <property type="term" value="F:catalytic activity"/>
    <property type="evidence" value="ECO:0007669"/>
    <property type="project" value="UniProtKB-ARBA"/>
</dbReference>
<evidence type="ECO:0000313" key="2">
    <source>
        <dbReference type="EMBL" id="AJC20752.1"/>
    </source>
</evidence>
<evidence type="ECO:0000313" key="5">
    <source>
        <dbReference type="Proteomes" id="UP000254589"/>
    </source>
</evidence>
<dbReference type="Proteomes" id="UP000254589">
    <property type="component" value="Unassembled WGS sequence"/>
</dbReference>
<dbReference type="AlphaFoldDB" id="A0AAJ4ZC88"/>
<sequence length="750" mass="75065">MLTAGDTAAFIATGDAASDKGNVNIVGSNVDAKDVLLQATNQVNLRHSTDTESSRSENESKSGSFGVSFGTGGLGVSASMSRANGDANSDSAFQNNTHINAGNTAVIVSGGDTNIVGANVNADKVIARVGGDLKVASVQDTSESAAHQQSVGGGLNLSMGGASGSFSTSHGNASGSYAGVAEQSGIQAGSGGFDVNVAGNTDLKGAYIASTADPSKNQLTTGTLTYSDIQNHSDYKANSFGVGGGFSVGNGGANERTTGPSSGKNTGGPSPMLPQSESGSERGTTRSGVSDGAITLTNGASQTQDLASLNRDTQDMSSLNQTVSRTPDLQKTLDGQSRLMGAATAAGEAVARDIGTYADKKAAEAKDLAKNTNDPALKAKYEQEAKDWSEGGDSRALMHAAGGAIVAGLGGGNALGGALGAGATSKLGGVLNQLSEDIRDSHPTGNADMDQALAQIVTTSVGTAVGAAAGGTSGAFTGYNVDRFNRQLHPDERKWAKDHAKDFAKFYAKKNELEITSEQAEKMLLANGYIRVDAKAASGGAGYDATAAQYLTENAGGLFVKDQYYNSPFMFGNKDGTPTPEQLALPGAVANPKVGLGIAGGLVTAGLAPGIIAGGTAGVSYAQDLFAAYKAAQAGYSLTTAAATGAAVTGSIYTGAAGAGALVDRYLNGTPLGDGFDQRFSLAGLAASSTFGAYNGMFTTSMFGWAGIPNSITNVATIPGAVIRGIGLALGQTIGRAGQAIATSGDSKKQ</sequence>
<evidence type="ECO:0000256" key="1">
    <source>
        <dbReference type="SAM" id="MobiDB-lite"/>
    </source>
</evidence>
<dbReference type="EMBL" id="CP010310">
    <property type="protein sequence ID" value="AJC20752.1"/>
    <property type="molecule type" value="Genomic_DNA"/>
</dbReference>
<organism evidence="3 5">
    <name type="scientific">Pandoraea pulmonicola</name>
    <dbReference type="NCBI Taxonomy" id="93221"/>
    <lineage>
        <taxon>Bacteria</taxon>
        <taxon>Pseudomonadati</taxon>
        <taxon>Pseudomonadota</taxon>
        <taxon>Betaproteobacteria</taxon>
        <taxon>Burkholderiales</taxon>
        <taxon>Burkholderiaceae</taxon>
        <taxon>Pandoraea</taxon>
    </lineage>
</organism>